<evidence type="ECO:0000256" key="5">
    <source>
        <dbReference type="ARBA" id="ARBA00022989"/>
    </source>
</evidence>
<evidence type="ECO:0000256" key="7">
    <source>
        <dbReference type="ARBA" id="ARBA00023315"/>
    </source>
</evidence>
<comment type="catalytic activity">
    <reaction evidence="8">
        <text>L-cysteinyl-[protein] + hexadecanoyl-CoA = S-hexadecanoyl-L-cysteinyl-[protein] + CoA</text>
        <dbReference type="Rhea" id="RHEA:36683"/>
        <dbReference type="Rhea" id="RHEA-COMP:10131"/>
        <dbReference type="Rhea" id="RHEA-COMP:11032"/>
        <dbReference type="ChEBI" id="CHEBI:29950"/>
        <dbReference type="ChEBI" id="CHEBI:57287"/>
        <dbReference type="ChEBI" id="CHEBI:57379"/>
        <dbReference type="ChEBI" id="CHEBI:74151"/>
        <dbReference type="EC" id="2.3.1.225"/>
    </reaction>
</comment>
<feature type="domain" description="Palmitoyltransferase DHHC" evidence="9">
    <location>
        <begin position="124"/>
        <end position="206"/>
    </location>
</feature>
<evidence type="ECO:0000256" key="2">
    <source>
        <dbReference type="ARBA" id="ARBA00008574"/>
    </source>
</evidence>
<evidence type="ECO:0000256" key="8">
    <source>
        <dbReference type="RuleBase" id="RU079119"/>
    </source>
</evidence>
<evidence type="ECO:0000256" key="3">
    <source>
        <dbReference type="ARBA" id="ARBA00022679"/>
    </source>
</evidence>
<keyword evidence="11" id="KW-1185">Reference proteome</keyword>
<dbReference type="PROSITE" id="PS50216">
    <property type="entry name" value="DHHC"/>
    <property type="match status" value="1"/>
</dbReference>
<keyword evidence="5 8" id="KW-1133">Transmembrane helix</keyword>
<proteinExistence type="inferred from homology"/>
<evidence type="ECO:0000256" key="6">
    <source>
        <dbReference type="ARBA" id="ARBA00023136"/>
    </source>
</evidence>
<keyword evidence="3 8" id="KW-0808">Transferase</keyword>
<comment type="subcellular location">
    <subcellularLocation>
        <location evidence="1">Endomembrane system</location>
        <topology evidence="1">Multi-pass membrane protein</topology>
    </subcellularLocation>
</comment>
<evidence type="ECO:0000256" key="1">
    <source>
        <dbReference type="ARBA" id="ARBA00004127"/>
    </source>
</evidence>
<dbReference type="InterPro" id="IPR039859">
    <property type="entry name" value="PFA4/ZDH16/20/ERF2-like"/>
</dbReference>
<feature type="transmembrane region" description="Helical" evidence="8">
    <location>
        <begin position="58"/>
        <end position="84"/>
    </location>
</feature>
<keyword evidence="7 8" id="KW-0012">Acyltransferase</keyword>
<dbReference type="EMBL" id="JARBHA010000016">
    <property type="protein sequence ID" value="KAJ9679448.1"/>
    <property type="molecule type" value="Genomic_DNA"/>
</dbReference>
<gene>
    <name evidence="10" type="ORF">PVL29_021395</name>
</gene>
<keyword evidence="4 8" id="KW-0812">Transmembrane</keyword>
<sequence>MHRSKDVMAWNVFKFCTALRSLGSNMILLVLGVVGVTYYIVVLTSYGPTLYNGGLTSIVAIAVLILFHGLLVMLLWSYFSFVLADPGGMPPNWRPIMDKERREGDPLIGSDFGVSSADASKQRVRCCQKCSQMKPPRCHHCSVCRRRKLKMDHHCVWVVNCAGALNYKYFLIFLFYTFLETSLVTSSLLPHFIAIITTTFYSILYWGRNTWNTLHPGPHFYMAMHGHPRAPPTKPTHYHISSFLILHILISNENNKRYFLKKNYFLNLHPLKTSRSSPGGTSCVASWTSNHKIWYKSTSTIDYIKNHYIFTPSFSSML</sequence>
<comment type="similarity">
    <text evidence="2 8">Belongs to the DHHC palmitoyltransferase family.</text>
</comment>
<accession>A0AA39DC08</accession>
<comment type="domain">
    <text evidence="8">The DHHC domain is required for palmitoyltransferase activity.</text>
</comment>
<feature type="transmembrane region" description="Helical" evidence="8">
    <location>
        <begin position="188"/>
        <end position="206"/>
    </location>
</feature>
<evidence type="ECO:0000313" key="11">
    <source>
        <dbReference type="Proteomes" id="UP001168098"/>
    </source>
</evidence>
<feature type="transmembrane region" description="Helical" evidence="8">
    <location>
        <begin position="27"/>
        <end position="46"/>
    </location>
</feature>
<comment type="caution">
    <text evidence="10">The sequence shown here is derived from an EMBL/GenBank/DDBJ whole genome shotgun (WGS) entry which is preliminary data.</text>
</comment>
<dbReference type="AlphaFoldDB" id="A0AA39DC08"/>
<dbReference type="Proteomes" id="UP001168098">
    <property type="component" value="Unassembled WGS sequence"/>
</dbReference>
<dbReference type="EC" id="2.3.1.225" evidence="8"/>
<dbReference type="GO" id="GO:0012505">
    <property type="term" value="C:endomembrane system"/>
    <property type="evidence" value="ECO:0007669"/>
    <property type="project" value="UniProtKB-SubCell"/>
</dbReference>
<evidence type="ECO:0000256" key="4">
    <source>
        <dbReference type="ARBA" id="ARBA00022692"/>
    </source>
</evidence>
<dbReference type="Pfam" id="PF01529">
    <property type="entry name" value="DHHC"/>
    <property type="match status" value="1"/>
</dbReference>
<feature type="transmembrane region" description="Helical" evidence="8">
    <location>
        <begin position="155"/>
        <end position="176"/>
    </location>
</feature>
<evidence type="ECO:0000313" key="10">
    <source>
        <dbReference type="EMBL" id="KAJ9679448.1"/>
    </source>
</evidence>
<organism evidence="10 11">
    <name type="scientific">Vitis rotundifolia</name>
    <name type="common">Muscadine grape</name>
    <dbReference type="NCBI Taxonomy" id="103349"/>
    <lineage>
        <taxon>Eukaryota</taxon>
        <taxon>Viridiplantae</taxon>
        <taxon>Streptophyta</taxon>
        <taxon>Embryophyta</taxon>
        <taxon>Tracheophyta</taxon>
        <taxon>Spermatophyta</taxon>
        <taxon>Magnoliopsida</taxon>
        <taxon>eudicotyledons</taxon>
        <taxon>Gunneridae</taxon>
        <taxon>Pentapetalae</taxon>
        <taxon>rosids</taxon>
        <taxon>Vitales</taxon>
        <taxon>Vitaceae</taxon>
        <taxon>Viteae</taxon>
        <taxon>Vitis</taxon>
    </lineage>
</organism>
<dbReference type="GO" id="GO:0019706">
    <property type="term" value="F:protein-cysteine S-palmitoyltransferase activity"/>
    <property type="evidence" value="ECO:0007669"/>
    <property type="project" value="UniProtKB-EC"/>
</dbReference>
<reference evidence="10 11" key="1">
    <citation type="journal article" date="2023" name="BMC Biotechnol.">
        <title>Vitis rotundifolia cv Carlos genome sequencing.</title>
        <authorList>
            <person name="Huff M."/>
            <person name="Hulse-Kemp A."/>
            <person name="Scheffler B."/>
            <person name="Youngblood R."/>
            <person name="Simpson S."/>
            <person name="Babiker E."/>
            <person name="Staton M."/>
        </authorList>
    </citation>
    <scope>NUCLEOTIDE SEQUENCE [LARGE SCALE GENOMIC DNA]</scope>
    <source>
        <tissue evidence="10">Leaf</tissue>
    </source>
</reference>
<keyword evidence="6 8" id="KW-0472">Membrane</keyword>
<dbReference type="PANTHER" id="PTHR12246">
    <property type="entry name" value="PALMITOYLTRANSFERASE ZDHHC16"/>
    <property type="match status" value="1"/>
</dbReference>
<evidence type="ECO:0000259" key="9">
    <source>
        <dbReference type="Pfam" id="PF01529"/>
    </source>
</evidence>
<dbReference type="InterPro" id="IPR001594">
    <property type="entry name" value="Palmitoyltrfase_DHHC"/>
</dbReference>
<protein>
    <recommendedName>
        <fullName evidence="8">S-acyltransferase</fullName>
        <ecNumber evidence="8">2.3.1.225</ecNumber>
    </recommendedName>
    <alternativeName>
        <fullName evidence="8">Palmitoyltransferase</fullName>
    </alternativeName>
</protein>
<name>A0AA39DC08_VITRO</name>